<protein>
    <recommendedName>
        <fullName evidence="13">Nuclear cap-binding protein subunit 1</fullName>
    </recommendedName>
</protein>
<dbReference type="EMBL" id="JARBDR010000903">
    <property type="protein sequence ID" value="KAJ8303915.1"/>
    <property type="molecule type" value="Genomic_DNA"/>
</dbReference>
<feature type="coiled-coil region" evidence="7">
    <location>
        <begin position="493"/>
        <end position="520"/>
    </location>
</feature>
<reference evidence="11 12" key="1">
    <citation type="submission" date="2022-12" db="EMBL/GenBank/DDBJ databases">
        <title>Chromosome-level genome of Tegillarca granosa.</title>
        <authorList>
            <person name="Kim J."/>
        </authorList>
    </citation>
    <scope>NUCLEOTIDE SEQUENCE [LARGE SCALE GENOMIC DNA]</scope>
    <source>
        <strain evidence="11">Teg-2019</strain>
        <tissue evidence="11">Adductor muscle</tissue>
    </source>
</reference>
<evidence type="ECO:0000259" key="8">
    <source>
        <dbReference type="Pfam" id="PF02854"/>
    </source>
</evidence>
<evidence type="ECO:0000313" key="11">
    <source>
        <dbReference type="EMBL" id="KAJ8303915.1"/>
    </source>
</evidence>
<proteinExistence type="inferred from homology"/>
<sequence length="630" mass="73903">MLPSFQKQRQNVVRMPEKLTVYTTLIGLLNAKNYNCGGEFVEMLVRNLKEALKTGEYENARIMVRFLSDLVNCHVIVAGSVLAMYDNFVEVTLEDNIPQVGKELYEKKEAEFNKFKRQKIHVPALRVWSADFPHPQEEYLECLWAQLQNLRSNKWIEKQIVRPYLAFDGVLSEALQHTLPQIIPPSHHEDQTYPLPHVVFRMFDYTDVPEGPVLPGSHAIERYLIEEQLSRIIHTNHRERKDCAAALLSFPTKNKIPLNYMIVEVLFGQLFQLPRPPYLEIFYGSTLIELCKLQPGSMPQVVSFLFTSWFAYHLSNFQFRWSWDDWSACVEMDPELPKPKFIRETLERCLRLSYHQRVVDTVPETFENLIPERPQSNFKYEMEGASSMPGTMVAHQLIASIKSKCTPEEAMVLLKDLPNPLSDEENTEEGQIWLLRTMFEVWRTHHQMMVVLVDKLLKTQIVEPSAVANWLFSSEMQPEFTKFYVWEMMHSTIKKMSKHVDKLQTDLDDSKDKLDAARRKKAEGLDLVGDEDMDDDVPTEEMVERMEERLETAQSQQKRLFLIIFQRFIMILTDHLARCEGNGIDYNTPWYKWHHELVYKYISTLESLLFTSDIDFHILEIFQQFCALRS</sequence>
<feature type="domain" description="MIF4G-like type 1" evidence="9">
    <location>
        <begin position="305"/>
        <end position="364"/>
    </location>
</feature>
<dbReference type="InterPro" id="IPR003890">
    <property type="entry name" value="MIF4G-like_typ-3"/>
</dbReference>
<evidence type="ECO:0008006" key="13">
    <source>
        <dbReference type="Google" id="ProtNLM"/>
    </source>
</evidence>
<evidence type="ECO:0000259" key="9">
    <source>
        <dbReference type="Pfam" id="PF09088"/>
    </source>
</evidence>
<dbReference type="Proteomes" id="UP001217089">
    <property type="component" value="Unassembled WGS sequence"/>
</dbReference>
<comment type="subcellular location">
    <subcellularLocation>
        <location evidence="1">Nucleus</location>
    </subcellularLocation>
</comment>
<evidence type="ECO:0000256" key="2">
    <source>
        <dbReference type="ARBA" id="ARBA00007413"/>
    </source>
</evidence>
<evidence type="ECO:0000256" key="6">
    <source>
        <dbReference type="ARBA" id="ARBA00023242"/>
    </source>
</evidence>
<dbReference type="Pfam" id="PF09090">
    <property type="entry name" value="MIF4G_like_2"/>
    <property type="match status" value="1"/>
</dbReference>
<keyword evidence="5" id="KW-0508">mRNA splicing</keyword>
<dbReference type="InterPro" id="IPR016024">
    <property type="entry name" value="ARM-type_fold"/>
</dbReference>
<dbReference type="PANTHER" id="PTHR12412">
    <property type="entry name" value="CAP BINDING PROTEIN"/>
    <property type="match status" value="1"/>
</dbReference>
<dbReference type="Pfam" id="PF02854">
    <property type="entry name" value="MIF4G"/>
    <property type="match status" value="1"/>
</dbReference>
<dbReference type="InterPro" id="IPR015174">
    <property type="entry name" value="MIF4G-like_typ-2"/>
</dbReference>
<organism evidence="11 12">
    <name type="scientific">Tegillarca granosa</name>
    <name type="common">Malaysian cockle</name>
    <name type="synonym">Anadara granosa</name>
    <dbReference type="NCBI Taxonomy" id="220873"/>
    <lineage>
        <taxon>Eukaryota</taxon>
        <taxon>Metazoa</taxon>
        <taxon>Spiralia</taxon>
        <taxon>Lophotrochozoa</taxon>
        <taxon>Mollusca</taxon>
        <taxon>Bivalvia</taxon>
        <taxon>Autobranchia</taxon>
        <taxon>Pteriomorphia</taxon>
        <taxon>Arcoida</taxon>
        <taxon>Arcoidea</taxon>
        <taxon>Arcidae</taxon>
        <taxon>Tegillarca</taxon>
    </lineage>
</organism>
<evidence type="ECO:0000313" key="12">
    <source>
        <dbReference type="Proteomes" id="UP001217089"/>
    </source>
</evidence>
<keyword evidence="6" id="KW-0539">Nucleus</keyword>
<feature type="domain" description="MIF4G-like type 2" evidence="10">
    <location>
        <begin position="425"/>
        <end position="600"/>
    </location>
</feature>
<comment type="similarity">
    <text evidence="2">Belongs to the NCBP1 family.</text>
</comment>
<evidence type="ECO:0000256" key="7">
    <source>
        <dbReference type="SAM" id="Coils"/>
    </source>
</evidence>
<evidence type="ECO:0000256" key="4">
    <source>
        <dbReference type="ARBA" id="ARBA00023042"/>
    </source>
</evidence>
<comment type="caution">
    <text evidence="11">The sequence shown here is derived from an EMBL/GenBank/DDBJ whole genome shotgun (WGS) entry which is preliminary data.</text>
</comment>
<keyword evidence="4" id="KW-0506">mRNA capping</keyword>
<dbReference type="SUPFAM" id="SSF48371">
    <property type="entry name" value="ARM repeat"/>
    <property type="match status" value="3"/>
</dbReference>
<keyword evidence="7" id="KW-0175">Coiled coil</keyword>
<evidence type="ECO:0000259" key="10">
    <source>
        <dbReference type="Pfam" id="PF09090"/>
    </source>
</evidence>
<gene>
    <name evidence="11" type="ORF">KUTeg_017498</name>
</gene>
<dbReference type="InterPro" id="IPR015172">
    <property type="entry name" value="MIF4G-like_typ-1"/>
</dbReference>
<evidence type="ECO:0000256" key="3">
    <source>
        <dbReference type="ARBA" id="ARBA00022664"/>
    </source>
</evidence>
<feature type="domain" description="MIF4G" evidence="8">
    <location>
        <begin position="10"/>
        <end position="96"/>
    </location>
</feature>
<evidence type="ECO:0000256" key="5">
    <source>
        <dbReference type="ARBA" id="ARBA00023187"/>
    </source>
</evidence>
<dbReference type="InterPro" id="IPR027159">
    <property type="entry name" value="CBP80"/>
</dbReference>
<accession>A0ABQ9EKJ4</accession>
<name>A0ABQ9EKJ4_TEGGR</name>
<keyword evidence="3" id="KW-0507">mRNA processing</keyword>
<dbReference type="Pfam" id="PF09088">
    <property type="entry name" value="MIF4G_like"/>
    <property type="match status" value="1"/>
</dbReference>
<dbReference type="Gene3D" id="1.25.40.180">
    <property type="match status" value="4"/>
</dbReference>
<dbReference type="PANTHER" id="PTHR12412:SF2">
    <property type="entry name" value="NUCLEAR CAP-BINDING PROTEIN SUBUNIT 1"/>
    <property type="match status" value="1"/>
</dbReference>
<keyword evidence="12" id="KW-1185">Reference proteome</keyword>
<evidence type="ECO:0000256" key="1">
    <source>
        <dbReference type="ARBA" id="ARBA00004123"/>
    </source>
</evidence>